<dbReference type="EMBL" id="OX458335">
    <property type="protein sequence ID" value="CAI8912460.1"/>
    <property type="molecule type" value="Genomic_DNA"/>
</dbReference>
<reference evidence="4 5" key="1">
    <citation type="journal article" date="2017" name="Mol. Ecol.">
        <title>Adaptation of the pathogen, Pseudomonas syringae, during experimental evolution on a native vs. alternative host plant.</title>
        <authorList>
            <person name="Meaden S."/>
            <person name="Koskella B."/>
        </authorList>
    </citation>
    <scope>NUCLEOTIDE SEQUENCE [LARGE SCALE GENOMIC DNA]</scope>
    <source>
        <strain evidence="4 5">PT23</strain>
    </source>
</reference>
<gene>
    <name evidence="4" type="ORF">BTW15_04870</name>
    <name evidence="3" type="ORF">DAPPPG215_18720</name>
</gene>
<evidence type="ECO:0000256" key="1">
    <source>
        <dbReference type="SAM" id="SignalP"/>
    </source>
</evidence>
<proteinExistence type="predicted"/>
<evidence type="ECO:0000313" key="3">
    <source>
        <dbReference type="EMBL" id="CAI8912460.1"/>
    </source>
</evidence>
<dbReference type="PANTHER" id="PTHR39176">
    <property type="entry name" value="PERIPLASMIC PROTEIN-RELATED"/>
    <property type="match status" value="1"/>
</dbReference>
<keyword evidence="1" id="KW-0732">Signal</keyword>
<evidence type="ECO:0000313" key="4">
    <source>
        <dbReference type="EMBL" id="OPE61183.1"/>
    </source>
</evidence>
<organism evidence="4 5">
    <name type="scientific">Pseudomonas syringae pv. tomato</name>
    <dbReference type="NCBI Taxonomy" id="323"/>
    <lineage>
        <taxon>Bacteria</taxon>
        <taxon>Pseudomonadati</taxon>
        <taxon>Pseudomonadota</taxon>
        <taxon>Gammaproteobacteria</taxon>
        <taxon>Pseudomonadales</taxon>
        <taxon>Pseudomonadaceae</taxon>
        <taxon>Pseudomonas</taxon>
    </lineage>
</organism>
<protein>
    <submittedName>
        <fullName evidence="3">LprI domain-containing protein</fullName>
    </submittedName>
</protein>
<dbReference type="InterPro" id="IPR009739">
    <property type="entry name" value="LprI-like_N"/>
</dbReference>
<dbReference type="AlphaFoldDB" id="A0AAP6J5K7"/>
<dbReference type="Pfam" id="PF07007">
    <property type="entry name" value="LprI"/>
    <property type="match status" value="1"/>
</dbReference>
<dbReference type="Proteomes" id="UP000189855">
    <property type="component" value="Unassembled WGS sequence"/>
</dbReference>
<dbReference type="Gene3D" id="1.20.1270.180">
    <property type="match status" value="1"/>
</dbReference>
<name>A0AAP6J5K7_PSEUB</name>
<feature type="domain" description="Lysozyme inhibitor LprI-like N-terminal" evidence="2">
    <location>
        <begin position="25"/>
        <end position="115"/>
    </location>
</feature>
<dbReference type="Proteomes" id="UP001177000">
    <property type="component" value="Chromosome"/>
</dbReference>
<evidence type="ECO:0000259" key="2">
    <source>
        <dbReference type="Pfam" id="PF07007"/>
    </source>
</evidence>
<dbReference type="EMBL" id="MSDS01000004">
    <property type="protein sequence ID" value="OPE61183.1"/>
    <property type="molecule type" value="Genomic_DNA"/>
</dbReference>
<accession>A0AAP6J5K7</accession>
<feature type="chain" id="PRO_5043284918" evidence="1">
    <location>
        <begin position="23"/>
        <end position="147"/>
    </location>
</feature>
<dbReference type="PROSITE" id="PS51257">
    <property type="entry name" value="PROKAR_LIPOPROTEIN"/>
    <property type="match status" value="1"/>
</dbReference>
<feature type="signal peptide" evidence="1">
    <location>
        <begin position="1"/>
        <end position="22"/>
    </location>
</feature>
<dbReference type="PANTHER" id="PTHR39176:SF1">
    <property type="entry name" value="PERIPLASMIC PROTEIN"/>
    <property type="match status" value="1"/>
</dbReference>
<sequence>MRISMTLLAAFIALGIGCSAQAENCDANQASMNTCAANKLAALDADLNKQYKAQMAWLQTPAKKQALKDAQQKWIALRDADCLYQAGKPEDSGSIWPLVQSQCLAEQTSVRLKQLKSYVACRDELPALKEGGHAVFRSRRSVGPGNR</sequence>
<evidence type="ECO:0000313" key="5">
    <source>
        <dbReference type="Proteomes" id="UP000189855"/>
    </source>
</evidence>
<reference evidence="3" key="2">
    <citation type="submission" date="2023-03" db="EMBL/GenBank/DDBJ databases">
        <authorList>
            <person name="Pothier F. J."/>
        </authorList>
    </citation>
    <scope>NUCLEOTIDE SEQUENCE</scope>
    <source>
        <strain evidence="3">DAPP-PG 215</strain>
    </source>
</reference>